<name>A0A853I1I3_9GAMM</name>
<reference evidence="1 2" key="1">
    <citation type="submission" date="2020-07" db="EMBL/GenBank/DDBJ databases">
        <title>Endozoicomonas sp. nov., isolated from sediment.</title>
        <authorList>
            <person name="Gu T."/>
        </authorList>
    </citation>
    <scope>NUCLEOTIDE SEQUENCE [LARGE SCALE GENOMIC DNA]</scope>
    <source>
        <strain evidence="1 2">SM1973</strain>
    </source>
</reference>
<gene>
    <name evidence="1" type="ORF">H0A36_17590</name>
</gene>
<keyword evidence="2" id="KW-1185">Reference proteome</keyword>
<organism evidence="1 2">
    <name type="scientific">Spartinivicinus marinus</name>
    <dbReference type="NCBI Taxonomy" id="2994442"/>
    <lineage>
        <taxon>Bacteria</taxon>
        <taxon>Pseudomonadati</taxon>
        <taxon>Pseudomonadota</taxon>
        <taxon>Gammaproteobacteria</taxon>
        <taxon>Oceanospirillales</taxon>
        <taxon>Zooshikellaceae</taxon>
        <taxon>Spartinivicinus</taxon>
    </lineage>
</organism>
<evidence type="ECO:0000313" key="1">
    <source>
        <dbReference type="EMBL" id="NYZ67830.1"/>
    </source>
</evidence>
<sequence length="179" mass="19489">MEKIVLTSLFTCILSTSLSAELLQKPTETPNNRMVVIGKVGPTQPIEGIMSRHLSIGRAMAIAKSNADKTITINYPFITASLTPGRVTPKKANFFWLQTPFFIVGTDNVSAQWMQANYDVLKKNHAVGLIVNANSEASVQRLKAVGQGLNLFVASGDSLARELGIRHYPAVVSKYGVEQ</sequence>
<evidence type="ECO:0000313" key="2">
    <source>
        <dbReference type="Proteomes" id="UP000569732"/>
    </source>
</evidence>
<dbReference type="AlphaFoldDB" id="A0A853I1I3"/>
<protein>
    <submittedName>
        <fullName evidence="1">Integrating conjugative element protein</fullName>
    </submittedName>
</protein>
<accession>A0A853I1I3</accession>
<comment type="caution">
    <text evidence="1">The sequence shown here is derived from an EMBL/GenBank/DDBJ whole genome shotgun (WGS) entry which is preliminary data.</text>
</comment>
<proteinExistence type="predicted"/>
<dbReference type="InterPro" id="IPR021300">
    <property type="entry name" value="Integr_conj_element_PFL4695"/>
</dbReference>
<dbReference type="RefSeq" id="WP_180569853.1">
    <property type="nucleotide sequence ID" value="NZ_JACCKB010000030.1"/>
</dbReference>
<dbReference type="Proteomes" id="UP000569732">
    <property type="component" value="Unassembled WGS sequence"/>
</dbReference>
<dbReference type="NCBIfam" id="TIGR03765">
    <property type="entry name" value="ICE_PFL_4695"/>
    <property type="match status" value="1"/>
</dbReference>
<dbReference type="EMBL" id="JACCKB010000030">
    <property type="protein sequence ID" value="NYZ67830.1"/>
    <property type="molecule type" value="Genomic_DNA"/>
</dbReference>
<dbReference type="Pfam" id="PF11072">
    <property type="entry name" value="DUF2859"/>
    <property type="match status" value="1"/>
</dbReference>